<dbReference type="EMBL" id="CM056741">
    <property type="protein sequence ID" value="KAJ8688251.1"/>
    <property type="molecule type" value="Genomic_DNA"/>
</dbReference>
<sequence>MRQRNREYFFNIKHIFDNFTIVSVDVVDNEAPVMDELEETFNVHTPMDVNTFERILKTNENVMEQILQVCKENNLTEAKSRIFRNNFFHSPQHNGLFCWIKRSASTSFAKLFSDINGQTRTHNDDNDFSFLFPKTNVSLDYLMKDSRTFKFLAVRHPFERLVSAYRDRIEDNSNFKSQAWVYVPKIFHLTRPDLFKPSGVLEETLGKIFYQNRRLKLVPTFEEFIRWLLQEDPTQYDSHWDRYYQHCSLCHVRYNQVLKLDNYTTDELDFTFYHLNLGRHHSLRIHQLQETKGGQTNFEQTCNYFKNLSHASIVSLYEKYRIDFDMLNYDFDRYFECIEGD</sequence>
<protein>
    <submittedName>
        <fullName evidence="1">Uncharacterized protein</fullName>
    </submittedName>
</protein>
<accession>A0ACC2PXI6</accession>
<gene>
    <name evidence="1" type="ORF">QAD02_024046</name>
</gene>
<keyword evidence="2" id="KW-1185">Reference proteome</keyword>
<evidence type="ECO:0000313" key="1">
    <source>
        <dbReference type="EMBL" id="KAJ8688251.1"/>
    </source>
</evidence>
<evidence type="ECO:0000313" key="2">
    <source>
        <dbReference type="Proteomes" id="UP001239111"/>
    </source>
</evidence>
<reference evidence="1" key="1">
    <citation type="submission" date="2023-04" db="EMBL/GenBank/DDBJ databases">
        <title>A chromosome-level genome assembly of the parasitoid wasp Eretmocerus hayati.</title>
        <authorList>
            <person name="Zhong Y."/>
            <person name="Liu S."/>
            <person name="Liu Y."/>
        </authorList>
    </citation>
    <scope>NUCLEOTIDE SEQUENCE</scope>
    <source>
        <strain evidence="1">ZJU_SS_LIU_2023</strain>
    </source>
</reference>
<proteinExistence type="predicted"/>
<organism evidence="1 2">
    <name type="scientific">Eretmocerus hayati</name>
    <dbReference type="NCBI Taxonomy" id="131215"/>
    <lineage>
        <taxon>Eukaryota</taxon>
        <taxon>Metazoa</taxon>
        <taxon>Ecdysozoa</taxon>
        <taxon>Arthropoda</taxon>
        <taxon>Hexapoda</taxon>
        <taxon>Insecta</taxon>
        <taxon>Pterygota</taxon>
        <taxon>Neoptera</taxon>
        <taxon>Endopterygota</taxon>
        <taxon>Hymenoptera</taxon>
        <taxon>Apocrita</taxon>
        <taxon>Proctotrupomorpha</taxon>
        <taxon>Chalcidoidea</taxon>
        <taxon>Aphelinidae</taxon>
        <taxon>Aphelininae</taxon>
        <taxon>Eretmocerus</taxon>
    </lineage>
</organism>
<name>A0ACC2PXI6_9HYME</name>
<dbReference type="Proteomes" id="UP001239111">
    <property type="component" value="Chromosome 1"/>
</dbReference>
<comment type="caution">
    <text evidence="1">The sequence shown here is derived from an EMBL/GenBank/DDBJ whole genome shotgun (WGS) entry which is preliminary data.</text>
</comment>